<dbReference type="EMBL" id="CP012382">
    <property type="protein sequence ID" value="AKZ59869.1"/>
    <property type="molecule type" value="Genomic_DNA"/>
</dbReference>
<dbReference type="PANTHER" id="PTHR33627:SF1">
    <property type="entry name" value="TRANSPOSASE"/>
    <property type="match status" value="1"/>
</dbReference>
<evidence type="ECO:0000313" key="1">
    <source>
        <dbReference type="EMBL" id="AKZ59869.1"/>
    </source>
</evidence>
<gene>
    <name evidence="1" type="ORF">SAM23877_6824</name>
</gene>
<reference evidence="2" key="1">
    <citation type="journal article" date="2015" name="J. Biotechnol.">
        <title>Complete genome sequence of Streptomyces ambofaciens ATCC 23877, the spiramycin producer.</title>
        <authorList>
            <person name="Thibessard A."/>
            <person name="Haas D."/>
            <person name="Gerbaud C."/>
            <person name="Aigle B."/>
            <person name="Lautru S."/>
            <person name="Pernodet J.L."/>
            <person name="Leblond P."/>
        </authorList>
    </citation>
    <scope>NUCLEOTIDE SEQUENCE [LARGE SCALE GENOMIC DNA]</scope>
    <source>
        <strain evidence="2">ATCC 23877 / 3486 / DSM 40053 / JCM 4204 / NBRC 12836 / NRRL B-2516</strain>
    </source>
</reference>
<dbReference type="RefSeq" id="WP_244903099.1">
    <property type="nucleotide sequence ID" value="NZ_CP012382.1"/>
</dbReference>
<name>A0A0K2B3N3_STRA7</name>
<proteinExistence type="predicted"/>
<dbReference type="InterPro" id="IPR039365">
    <property type="entry name" value="IS701-like"/>
</dbReference>
<dbReference type="KEGG" id="samb:SAM23877_6824"/>
<evidence type="ECO:0000313" key="2">
    <source>
        <dbReference type="Proteomes" id="UP000061018"/>
    </source>
</evidence>
<dbReference type="PANTHER" id="PTHR33627">
    <property type="entry name" value="TRANSPOSASE"/>
    <property type="match status" value="1"/>
</dbReference>
<dbReference type="Proteomes" id="UP000061018">
    <property type="component" value="Chromosome"/>
</dbReference>
<sequence length="47" mass="5198">MKQGLGLAHFEGRTWAGWHHHVTLVSVAHALCTLQRLASHPRDTAQA</sequence>
<protein>
    <recommendedName>
        <fullName evidence="3">Transposase</fullName>
    </recommendedName>
</protein>
<dbReference type="AlphaFoldDB" id="A0A0K2B3N3"/>
<evidence type="ECO:0008006" key="3">
    <source>
        <dbReference type="Google" id="ProtNLM"/>
    </source>
</evidence>
<organism evidence="1 2">
    <name type="scientific">Streptomyces ambofaciens (strain ATCC 23877 / 3486 / DSM 40053 / JCM 4204 / NBRC 12836 / NRRL B-2516)</name>
    <dbReference type="NCBI Taxonomy" id="278992"/>
    <lineage>
        <taxon>Bacteria</taxon>
        <taxon>Bacillati</taxon>
        <taxon>Actinomycetota</taxon>
        <taxon>Actinomycetes</taxon>
        <taxon>Kitasatosporales</taxon>
        <taxon>Streptomycetaceae</taxon>
        <taxon>Streptomyces</taxon>
    </lineage>
</organism>
<accession>A0A0K2B3N3</accession>